<gene>
    <name evidence="2" type="ORF">B7G68_20370</name>
</gene>
<evidence type="ECO:0000313" key="3">
    <source>
        <dbReference type="Proteomes" id="UP000240527"/>
    </source>
</evidence>
<dbReference type="EMBL" id="CP027850">
    <property type="protein sequence ID" value="AVQ03991.1"/>
    <property type="molecule type" value="Genomic_DNA"/>
</dbReference>
<evidence type="ECO:0000259" key="1">
    <source>
        <dbReference type="Pfam" id="PF00149"/>
    </source>
</evidence>
<proteinExistence type="predicted"/>
<sequence>MIFTAPVADLASSMFKSLFRPKQQAHRAASTDGRLLYAVGDVHGRLDLLDGLIERMTEDFRTLGRQDRPVLIMLGDYVDRGAQSAAVIDRLIDLRQQSAEGRFEFRALMGNHEETLLHFLDDPMAGPSWVEYGGGETMASYGVQRPVGRAEPEVWEQTRLAFRAAFPPTHEAFLRQLELMVVYGDHVFVHAGVRPGLPLERQVASDLLWIRNEFLDNAHGLDAVVVHGHTPVEEVFIGRRRINVDTGAYATGVLTAVRLDGGEPKIIQFSKARAA</sequence>
<dbReference type="SUPFAM" id="SSF56300">
    <property type="entry name" value="Metallo-dependent phosphatases"/>
    <property type="match status" value="1"/>
</dbReference>
<dbReference type="PANTHER" id="PTHR42850:SF4">
    <property type="entry name" value="ZINC-DEPENDENT ENDOPOLYPHOSPHATASE"/>
    <property type="match status" value="1"/>
</dbReference>
<reference evidence="2 3" key="1">
    <citation type="journal article" date="2015" name="Biotechnol. Bioeng.">
        <title>Genome sequence and phenotypic characterization of Caulobacter segnis.</title>
        <authorList>
            <person name="Patel S."/>
            <person name="Fletcher B."/>
            <person name="Scott D.C."/>
            <person name="Ely B."/>
        </authorList>
    </citation>
    <scope>NUCLEOTIDE SEQUENCE [LARGE SCALE GENOMIC DNA]</scope>
    <source>
        <strain evidence="2 3">TK0059</strain>
    </source>
</reference>
<dbReference type="RefSeq" id="WP_013081048.1">
    <property type="nucleotide sequence ID" value="NZ_CP027850.1"/>
</dbReference>
<dbReference type="InterPro" id="IPR004843">
    <property type="entry name" value="Calcineurin-like_PHP"/>
</dbReference>
<dbReference type="InterPro" id="IPR050126">
    <property type="entry name" value="Ap4A_hydrolase"/>
</dbReference>
<dbReference type="CDD" id="cd00144">
    <property type="entry name" value="MPP_PPP_family"/>
    <property type="match status" value="1"/>
</dbReference>
<evidence type="ECO:0000313" key="2">
    <source>
        <dbReference type="EMBL" id="AVQ03991.1"/>
    </source>
</evidence>
<accession>A0ABN5IYQ5</accession>
<name>A0ABN5IYQ5_9CAUL</name>
<dbReference type="InterPro" id="IPR029052">
    <property type="entry name" value="Metallo-depent_PP-like"/>
</dbReference>
<dbReference type="Gene3D" id="3.60.21.10">
    <property type="match status" value="1"/>
</dbReference>
<organism evidence="2 3">
    <name type="scientific">Caulobacter segnis</name>
    <dbReference type="NCBI Taxonomy" id="88688"/>
    <lineage>
        <taxon>Bacteria</taxon>
        <taxon>Pseudomonadati</taxon>
        <taxon>Pseudomonadota</taxon>
        <taxon>Alphaproteobacteria</taxon>
        <taxon>Caulobacterales</taxon>
        <taxon>Caulobacteraceae</taxon>
        <taxon>Caulobacter</taxon>
    </lineage>
</organism>
<dbReference type="PANTHER" id="PTHR42850">
    <property type="entry name" value="METALLOPHOSPHOESTERASE"/>
    <property type="match status" value="1"/>
</dbReference>
<dbReference type="Proteomes" id="UP000240527">
    <property type="component" value="Chromosome"/>
</dbReference>
<dbReference type="Pfam" id="PF00149">
    <property type="entry name" value="Metallophos"/>
    <property type="match status" value="1"/>
</dbReference>
<keyword evidence="3" id="KW-1185">Reference proteome</keyword>
<feature type="domain" description="Calcineurin-like phosphoesterase" evidence="1">
    <location>
        <begin position="37"/>
        <end position="240"/>
    </location>
</feature>
<protein>
    <submittedName>
        <fullName evidence="2">Serine/threonine protein phosphatase</fullName>
    </submittedName>
</protein>